<organism evidence="2 3">
    <name type="scientific">Roseovarius nubinhibens</name>
    <dbReference type="NCBI Taxonomy" id="314263"/>
    <lineage>
        <taxon>Bacteria</taxon>
        <taxon>Pseudomonadati</taxon>
        <taxon>Pseudomonadota</taxon>
        <taxon>Alphaproteobacteria</taxon>
        <taxon>Rhodobacterales</taxon>
        <taxon>Roseobacteraceae</taxon>
        <taxon>Roseovarius</taxon>
    </lineage>
</organism>
<accession>A0A348WFT9</accession>
<evidence type="ECO:0000259" key="1">
    <source>
        <dbReference type="Pfam" id="PF13480"/>
    </source>
</evidence>
<dbReference type="Gene3D" id="3.40.630.30">
    <property type="match status" value="1"/>
</dbReference>
<evidence type="ECO:0000313" key="3">
    <source>
        <dbReference type="Proteomes" id="UP000264719"/>
    </source>
</evidence>
<protein>
    <recommendedName>
        <fullName evidence="1">BioF2-like acetyltransferase domain-containing protein</fullName>
    </recommendedName>
</protein>
<reference evidence="2 3" key="1">
    <citation type="journal article" date="2018" name="Nat. Biotechnol.">
        <title>A standardized bacterial taxonomy based on genome phylogeny substantially revises the tree of life.</title>
        <authorList>
            <person name="Parks D.H."/>
            <person name="Chuvochina M."/>
            <person name="Waite D.W."/>
            <person name="Rinke C."/>
            <person name="Skarshewski A."/>
            <person name="Chaumeil P.A."/>
            <person name="Hugenholtz P."/>
        </authorList>
    </citation>
    <scope>NUCLEOTIDE SEQUENCE [LARGE SCALE GENOMIC DNA]</scope>
    <source>
        <strain evidence="2">UBA9169</strain>
    </source>
</reference>
<dbReference type="Pfam" id="PF13480">
    <property type="entry name" value="Acetyltransf_6"/>
    <property type="match status" value="1"/>
</dbReference>
<dbReference type="AlphaFoldDB" id="A0A348WFT9"/>
<proteinExistence type="predicted"/>
<evidence type="ECO:0000313" key="2">
    <source>
        <dbReference type="EMBL" id="HAR53401.1"/>
    </source>
</evidence>
<dbReference type="InterPro" id="IPR038740">
    <property type="entry name" value="BioF2-like_GNAT_dom"/>
</dbReference>
<comment type="caution">
    <text evidence="2">The sequence shown here is derived from an EMBL/GenBank/DDBJ whole genome shotgun (WGS) entry which is preliminary data.</text>
</comment>
<name>A0A348WFT9_9RHOB</name>
<dbReference type="SUPFAM" id="SSF55729">
    <property type="entry name" value="Acyl-CoA N-acyltransferases (Nat)"/>
    <property type="match status" value="1"/>
</dbReference>
<feature type="domain" description="BioF2-like acetyltransferase" evidence="1">
    <location>
        <begin position="148"/>
        <end position="282"/>
    </location>
</feature>
<dbReference type="EMBL" id="DMVW01000156">
    <property type="protein sequence ID" value="HAR53401.1"/>
    <property type="molecule type" value="Genomic_DNA"/>
</dbReference>
<gene>
    <name evidence="2" type="ORF">DCS45_16220</name>
</gene>
<dbReference type="InterPro" id="IPR016181">
    <property type="entry name" value="Acyl_CoA_acyltransferase"/>
</dbReference>
<sequence>MAAMQMHRRHFLDPYPLPLQQHPLYGRALSAMGRSVGEAWLGPDAASPLGHAQWVERRLGPLRLHWLARGPIWLQDAPKDAPSQYRRDAVVKLMSGFSPLTLWLIAPDQPDDLPLSGAYRLTQPGSEHILPLSSDGDAMLAAMQGKWRNRMRRAARDTLPVHHRALDPLRDKPLLDLEISQRRQRGYRALPTVFTLAWARAAPGATRLFLAGDPSNPLAYMLFLRHGSMASYHLGWSSPAGRHACAHNLLLWTAMTHYSATQVTHLNLGPSTPVNQGRDHFKTGAGAQIRRIEPTYLLTRGPSTLLPLAFRRDPV</sequence>
<dbReference type="Proteomes" id="UP000264719">
    <property type="component" value="Unassembled WGS sequence"/>
</dbReference>